<reference evidence="2 3" key="1">
    <citation type="journal article" date="2018" name="Front. Microbiol.">
        <title>Genome-Wide Analysis of Corynespora cassiicola Leaf Fall Disease Putative Effectors.</title>
        <authorList>
            <person name="Lopez D."/>
            <person name="Ribeiro S."/>
            <person name="Label P."/>
            <person name="Fumanal B."/>
            <person name="Venisse J.S."/>
            <person name="Kohler A."/>
            <person name="de Oliveira R.R."/>
            <person name="Labutti K."/>
            <person name="Lipzen A."/>
            <person name="Lail K."/>
            <person name="Bauer D."/>
            <person name="Ohm R.A."/>
            <person name="Barry K.W."/>
            <person name="Spatafora J."/>
            <person name="Grigoriev I.V."/>
            <person name="Martin F.M."/>
            <person name="Pujade-Renaud V."/>
        </authorList>
    </citation>
    <scope>NUCLEOTIDE SEQUENCE [LARGE SCALE GENOMIC DNA]</scope>
    <source>
        <strain evidence="2 3">Philippines</strain>
    </source>
</reference>
<feature type="compositionally biased region" description="Low complexity" evidence="1">
    <location>
        <begin position="402"/>
        <end position="415"/>
    </location>
</feature>
<organism evidence="2 3">
    <name type="scientific">Corynespora cassiicola Philippines</name>
    <dbReference type="NCBI Taxonomy" id="1448308"/>
    <lineage>
        <taxon>Eukaryota</taxon>
        <taxon>Fungi</taxon>
        <taxon>Dikarya</taxon>
        <taxon>Ascomycota</taxon>
        <taxon>Pezizomycotina</taxon>
        <taxon>Dothideomycetes</taxon>
        <taxon>Pleosporomycetidae</taxon>
        <taxon>Pleosporales</taxon>
        <taxon>Corynesporascaceae</taxon>
        <taxon>Corynespora</taxon>
    </lineage>
</organism>
<evidence type="ECO:0000313" key="3">
    <source>
        <dbReference type="Proteomes" id="UP000240883"/>
    </source>
</evidence>
<dbReference type="OrthoDB" id="5311681at2759"/>
<gene>
    <name evidence="2" type="ORF">BS50DRAFT_634984</name>
</gene>
<name>A0A2T2NJZ5_CORCC</name>
<dbReference type="Gene3D" id="3.80.10.10">
    <property type="entry name" value="Ribonuclease Inhibitor"/>
    <property type="match status" value="1"/>
</dbReference>
<sequence>MPETPAPRRPQADKAAPAKPARPAATSRTRIPLQDRNPITAPAHSWFTSPARSHASKYSGQGRELPLHIVLLILEHLDTAADLARITRTSRLLYYMTLPRLYQHVTLRSYSEMRYVDGSPEGFGGGSPFAAGLNTLVSRNFTQYVESFRVVGDWREHDVDDYAKGRVPDNSMMLQIAMRAALDKMKALKSFAWELNTKPLSTIYQSLINLPPITSFTLRCPTKRIPRPTTLIPPLPGLVTLIIYDIDPLCYPDDFSLLLATSKKLENLMFHWNPRMRESGEESVNLMNYFARSIAMNHIIPAKRLAFYNMYARNTGEGFERAADNSHLEEITVINSMGSSQDPIHVFLDNTWRVANHQPVPYNLKMMKIDNVDKEHIRMMSRFSGMERLYVISDRRGSKPCSTAATPTTPSNMNTGTNANSTPTMNGVSTATTPTITEPQCKNLAGEHLAVIQSNHRGIKHLLLPDYWQLSDETLFRLCQSCPDLEQLGFSCAVPHLDSLRQIIALVPKLFAIRVLVRPNSELAEKIEAMEIEMHQFAVATESWRPEYKNLRYFGLGDKLIFKLGDVVFPPKGKGPPPGTENTLRGKSMGPVRRITRIEREDVNHVEIWGKDTKTFVPSFPFHFGLGVFTVDIRGVLTVWLVYDYDVLDALLMMHLNGFDRSLGLEFGRIKSIGIAIKDSRLYRYSVIQVIDETKYKQQLGATSNKCHLTVYIPGSKYKMKP</sequence>
<keyword evidence="3" id="KW-1185">Reference proteome</keyword>
<evidence type="ECO:0000256" key="1">
    <source>
        <dbReference type="SAM" id="MobiDB-lite"/>
    </source>
</evidence>
<evidence type="ECO:0008006" key="4">
    <source>
        <dbReference type="Google" id="ProtNLM"/>
    </source>
</evidence>
<dbReference type="InterPro" id="IPR032675">
    <property type="entry name" value="LRR_dom_sf"/>
</dbReference>
<proteinExistence type="predicted"/>
<protein>
    <recommendedName>
        <fullName evidence="4">F-box domain-containing protein</fullName>
    </recommendedName>
</protein>
<feature type="region of interest" description="Disordered" evidence="1">
    <location>
        <begin position="1"/>
        <end position="35"/>
    </location>
</feature>
<dbReference type="STRING" id="1448308.A0A2T2NJZ5"/>
<dbReference type="AlphaFoldDB" id="A0A2T2NJZ5"/>
<dbReference type="EMBL" id="KZ678136">
    <property type="protein sequence ID" value="PSN65763.1"/>
    <property type="molecule type" value="Genomic_DNA"/>
</dbReference>
<dbReference type="Proteomes" id="UP000240883">
    <property type="component" value="Unassembled WGS sequence"/>
</dbReference>
<dbReference type="CDD" id="cd09917">
    <property type="entry name" value="F-box_SF"/>
    <property type="match status" value="1"/>
</dbReference>
<feature type="compositionally biased region" description="Polar residues" evidence="1">
    <location>
        <begin position="416"/>
        <end position="425"/>
    </location>
</feature>
<feature type="compositionally biased region" description="Low complexity" evidence="1">
    <location>
        <begin position="13"/>
        <end position="25"/>
    </location>
</feature>
<feature type="region of interest" description="Disordered" evidence="1">
    <location>
        <begin position="400"/>
        <end position="425"/>
    </location>
</feature>
<evidence type="ECO:0000313" key="2">
    <source>
        <dbReference type="EMBL" id="PSN65763.1"/>
    </source>
</evidence>
<accession>A0A2T2NJZ5</accession>